<evidence type="ECO:0000313" key="2">
    <source>
        <dbReference type="EMBL" id="EAY06760.1"/>
    </source>
</evidence>
<accession>A2EKM1</accession>
<organism evidence="2 3">
    <name type="scientific">Trichomonas vaginalis (strain ATCC PRA-98 / G3)</name>
    <dbReference type="NCBI Taxonomy" id="412133"/>
    <lineage>
        <taxon>Eukaryota</taxon>
        <taxon>Metamonada</taxon>
        <taxon>Parabasalia</taxon>
        <taxon>Trichomonadida</taxon>
        <taxon>Trichomonadidae</taxon>
        <taxon>Trichomonas</taxon>
    </lineage>
</organism>
<dbReference type="InterPro" id="IPR011989">
    <property type="entry name" value="ARM-like"/>
</dbReference>
<evidence type="ECO:0000313" key="3">
    <source>
        <dbReference type="Proteomes" id="UP000001542"/>
    </source>
</evidence>
<gene>
    <name evidence="2" type="ORF">TVAG_103100</name>
</gene>
<dbReference type="PANTHER" id="PTHR21356:SF1">
    <property type="entry name" value="ARMADILLO REPEAT-CONTAINING PROTEIN 2"/>
    <property type="match status" value="1"/>
</dbReference>
<reference evidence="2" key="2">
    <citation type="journal article" date="2007" name="Science">
        <title>Draft genome sequence of the sexually transmitted pathogen Trichomonas vaginalis.</title>
        <authorList>
            <person name="Carlton J.M."/>
            <person name="Hirt R.P."/>
            <person name="Silva J.C."/>
            <person name="Delcher A.L."/>
            <person name="Schatz M."/>
            <person name="Zhao Q."/>
            <person name="Wortman J.R."/>
            <person name="Bidwell S.L."/>
            <person name="Alsmark U.C.M."/>
            <person name="Besteiro S."/>
            <person name="Sicheritz-Ponten T."/>
            <person name="Noel C.J."/>
            <person name="Dacks J.B."/>
            <person name="Foster P.G."/>
            <person name="Simillion C."/>
            <person name="Van de Peer Y."/>
            <person name="Miranda-Saavedra D."/>
            <person name="Barton G.J."/>
            <person name="Westrop G.D."/>
            <person name="Mueller S."/>
            <person name="Dessi D."/>
            <person name="Fiori P.L."/>
            <person name="Ren Q."/>
            <person name="Paulsen I."/>
            <person name="Zhang H."/>
            <person name="Bastida-Corcuera F.D."/>
            <person name="Simoes-Barbosa A."/>
            <person name="Brown M.T."/>
            <person name="Hayes R.D."/>
            <person name="Mukherjee M."/>
            <person name="Okumura C.Y."/>
            <person name="Schneider R."/>
            <person name="Smith A.J."/>
            <person name="Vanacova S."/>
            <person name="Villalvazo M."/>
            <person name="Haas B.J."/>
            <person name="Pertea M."/>
            <person name="Feldblyum T.V."/>
            <person name="Utterback T.R."/>
            <person name="Shu C.L."/>
            <person name="Osoegawa K."/>
            <person name="de Jong P.J."/>
            <person name="Hrdy I."/>
            <person name="Horvathova L."/>
            <person name="Zubacova Z."/>
            <person name="Dolezal P."/>
            <person name="Malik S.B."/>
            <person name="Logsdon J.M. Jr."/>
            <person name="Henze K."/>
            <person name="Gupta A."/>
            <person name="Wang C.C."/>
            <person name="Dunne R.L."/>
            <person name="Upcroft J.A."/>
            <person name="Upcroft P."/>
            <person name="White O."/>
            <person name="Salzberg S.L."/>
            <person name="Tang P."/>
            <person name="Chiu C.-H."/>
            <person name="Lee Y.-S."/>
            <person name="Embley T.M."/>
            <person name="Coombs G.H."/>
            <person name="Mottram J.C."/>
            <person name="Tachezy J."/>
            <person name="Fraser-Liggett C.M."/>
            <person name="Johnson P.J."/>
        </authorList>
    </citation>
    <scope>NUCLEOTIDE SEQUENCE [LARGE SCALE GENOMIC DNA]</scope>
    <source>
        <strain evidence="2">G3</strain>
    </source>
</reference>
<reference evidence="2" key="1">
    <citation type="submission" date="2006-10" db="EMBL/GenBank/DDBJ databases">
        <authorList>
            <person name="Amadeo P."/>
            <person name="Zhao Q."/>
            <person name="Wortman J."/>
            <person name="Fraser-Liggett C."/>
            <person name="Carlton J."/>
        </authorList>
    </citation>
    <scope>NUCLEOTIDE SEQUENCE</scope>
    <source>
        <strain evidence="2">G3</strain>
    </source>
</reference>
<dbReference type="KEGG" id="tva:4764655"/>
<dbReference type="VEuPathDB" id="TrichDB:TVAGG3_0931790"/>
<dbReference type="Gene3D" id="1.25.10.10">
    <property type="entry name" value="Leucine-rich Repeat Variant"/>
    <property type="match status" value="1"/>
</dbReference>
<dbReference type="InParanoid" id="A2EKM1"/>
<dbReference type="AlphaFoldDB" id="A2EKM1"/>
<dbReference type="InterPro" id="IPR016024">
    <property type="entry name" value="ARM-type_fold"/>
</dbReference>
<dbReference type="PANTHER" id="PTHR21356">
    <property type="entry name" value="ARMADILLO REPEAT CONTAINING 2"/>
    <property type="match status" value="1"/>
</dbReference>
<sequence length="442" mass="49804">MNVRMSMKPALPSLRPISPASISDTPRGIKPPSKLGAPTRYTTDFEVNRSLFSHSPRQKKMLLPKAEKEPENTEQEAIPEQKPSDILLIEDLVLRIPDFTSKELDLDTADPYTISPILDRILCVTISWKPDDVKEYIQYPIISTLENRLFALIDIDDFLLRTIICKIILCLALDASSSLLLPVARIFYKLSNDSLNDQYFLEEEVDGILIQLILNSPIESKVFAAGALKNIASYKEIADRLAESKIFEIFNEILDKPEADDTLKVQMLSAIKNACKSKLFQFKLLKTNILSRAAGDPILFNDVLRTCAAIPDVPKEQRTKIMSFIPKKQFDDEKMLSLVTRSMLTLSKDLENTIECCNAILFLLPLTKEHPELQLALLQIGAISARDDVCTNIFESNGIILGILKGEERDIEIGMAALEIVKHYKNPSLKQLIEDYTAAFTF</sequence>
<dbReference type="RefSeq" id="XP_001318983.1">
    <property type="nucleotide sequence ID" value="XM_001318948.1"/>
</dbReference>
<name>A2EKM1_TRIV3</name>
<evidence type="ECO:0000256" key="1">
    <source>
        <dbReference type="SAM" id="MobiDB-lite"/>
    </source>
</evidence>
<dbReference type="Proteomes" id="UP000001542">
    <property type="component" value="Unassembled WGS sequence"/>
</dbReference>
<dbReference type="EMBL" id="DS113415">
    <property type="protein sequence ID" value="EAY06760.1"/>
    <property type="molecule type" value="Genomic_DNA"/>
</dbReference>
<evidence type="ECO:0008006" key="4">
    <source>
        <dbReference type="Google" id="ProtNLM"/>
    </source>
</evidence>
<dbReference type="SUPFAM" id="SSF48371">
    <property type="entry name" value="ARM repeat"/>
    <property type="match status" value="1"/>
</dbReference>
<feature type="region of interest" description="Disordered" evidence="1">
    <location>
        <begin position="55"/>
        <end position="80"/>
    </location>
</feature>
<dbReference type="GO" id="GO:0044782">
    <property type="term" value="P:cilium organization"/>
    <property type="evidence" value="ECO:0000318"/>
    <property type="project" value="GO_Central"/>
</dbReference>
<keyword evidence="3" id="KW-1185">Reference proteome</keyword>
<feature type="region of interest" description="Disordered" evidence="1">
    <location>
        <begin position="1"/>
        <end position="40"/>
    </location>
</feature>
<protein>
    <recommendedName>
        <fullName evidence="4">Armadillo/beta-catenin-like repeat family protein</fullName>
    </recommendedName>
</protein>
<dbReference type="OrthoDB" id="10266886at2759"/>
<dbReference type="VEuPathDB" id="TrichDB:TVAG_103100"/>
<proteinExistence type="predicted"/>
<dbReference type="InterPro" id="IPR038905">
    <property type="entry name" value="ARMC2"/>
</dbReference>